<sequence length="504" mass="57604">MWETGKTSQIVMEMRRYKLAVLGISETHWTQAGQQSLATGEMLLYSGHEEDNAPNTQGVALMLSKVARNALVGWESHGSRIIKASFKTKKEGILMNIIQCYAPTNDSNDDIKDHFYERLQSVIEKCPRKDLTILMGDLNAKVGIDNTGYEDIMGRHGLGERNENGERFANLCAFNKLAIGGTIFPHKCIHKATWISPDHTTENQIDHICINKKFRRTMEDVRTRRGADVASDHHLVVANLKQKLKKNWTSGQIPLQRFNTAFLRDIDKLNEFKIALNNRFQALQDLLKEEETSIEDNWKGIKEALTSTCQEVLGLKKNHHKEWISIETLEKIKERKNKKAAINNSRTRAEKVKAQAEYTEANKQVKRSIRGNKKKYVEELAMTVEKATREGNMKQLHDTTKKLAGKYSKPKRPVKDKVGKPINEIQQHWNKWVEYFEELLNRSAPMNPPDIEVAHTDFPIDVNPPTKEEIRMAIGKIKRGEALGPDNIPAEALKVGWAQTKMQH</sequence>
<protein>
    <submittedName>
        <fullName evidence="1">Uncharacterized protein</fullName>
    </submittedName>
</protein>
<dbReference type="CDD" id="cd09076">
    <property type="entry name" value="L1-EN"/>
    <property type="match status" value="1"/>
</dbReference>
<proteinExistence type="predicted"/>
<reference evidence="1 2" key="1">
    <citation type="submission" date="2018-11" db="EMBL/GenBank/DDBJ databases">
        <authorList>
            <consortium name="Pathogen Informatics"/>
        </authorList>
    </citation>
    <scope>NUCLEOTIDE SEQUENCE [LARGE SCALE GENOMIC DNA]</scope>
    <source>
        <strain evidence="1 2">Zambia</strain>
    </source>
</reference>
<gene>
    <name evidence="1" type="ORF">SMRZ_LOCUS21097</name>
</gene>
<dbReference type="Gene3D" id="3.60.10.10">
    <property type="entry name" value="Endonuclease/exonuclease/phosphatase"/>
    <property type="match status" value="1"/>
</dbReference>
<dbReference type="PANTHER" id="PTHR23227">
    <property type="entry name" value="BUCENTAUR RELATED"/>
    <property type="match status" value="1"/>
</dbReference>
<dbReference type="AlphaFoldDB" id="A0A183MYH2"/>
<keyword evidence="2" id="KW-1185">Reference proteome</keyword>
<dbReference type="EMBL" id="UZAI01018571">
    <property type="protein sequence ID" value="VDP38269.1"/>
    <property type="molecule type" value="Genomic_DNA"/>
</dbReference>
<evidence type="ECO:0000313" key="2">
    <source>
        <dbReference type="Proteomes" id="UP000277204"/>
    </source>
</evidence>
<accession>A0A183MYH2</accession>
<evidence type="ECO:0000313" key="1">
    <source>
        <dbReference type="EMBL" id="VDP38269.1"/>
    </source>
</evidence>
<dbReference type="InterPro" id="IPR027124">
    <property type="entry name" value="Swc5/CFDP1/2"/>
</dbReference>
<dbReference type="STRING" id="48269.A0A183MYH2"/>
<dbReference type="SUPFAM" id="SSF56219">
    <property type="entry name" value="DNase I-like"/>
    <property type="match status" value="1"/>
</dbReference>
<dbReference type="InterPro" id="IPR036691">
    <property type="entry name" value="Endo/exonu/phosph_ase_sf"/>
</dbReference>
<dbReference type="Proteomes" id="UP000277204">
    <property type="component" value="Unassembled WGS sequence"/>
</dbReference>
<dbReference type="PANTHER" id="PTHR23227:SF67">
    <property type="entry name" value="CRANIOFACIAL DEVELOPMENT PROTEIN 2-LIKE"/>
    <property type="match status" value="1"/>
</dbReference>
<name>A0A183MYH2_9TREM</name>
<organism evidence="1 2">
    <name type="scientific">Schistosoma margrebowiei</name>
    <dbReference type="NCBI Taxonomy" id="48269"/>
    <lineage>
        <taxon>Eukaryota</taxon>
        <taxon>Metazoa</taxon>
        <taxon>Spiralia</taxon>
        <taxon>Lophotrochozoa</taxon>
        <taxon>Platyhelminthes</taxon>
        <taxon>Trematoda</taxon>
        <taxon>Digenea</taxon>
        <taxon>Strigeidida</taxon>
        <taxon>Schistosomatoidea</taxon>
        <taxon>Schistosomatidae</taxon>
        <taxon>Schistosoma</taxon>
    </lineage>
</organism>